<proteinExistence type="predicted"/>
<gene>
    <name evidence="1" type="ORF">SIB_23</name>
</gene>
<dbReference type="Proteomes" id="UP000323173">
    <property type="component" value="Segment"/>
</dbReference>
<accession>A0A5B9NFE5</accession>
<dbReference type="EMBL" id="MN013082">
    <property type="protein sequence ID" value="QEG12924.1"/>
    <property type="molecule type" value="Genomic_DNA"/>
</dbReference>
<organism evidence="1 2">
    <name type="scientific">Klebsiella phage vB_KpnP_Sibilus</name>
    <dbReference type="NCBI Taxonomy" id="2591368"/>
    <lineage>
        <taxon>Viruses</taxon>
        <taxon>Duplodnaviria</taxon>
        <taxon>Heunggongvirae</taxon>
        <taxon>Uroviricota</taxon>
        <taxon>Caudoviricetes</taxon>
        <taxon>Autographivirales</taxon>
        <taxon>Autotranscriptaviridae</taxon>
        <taxon>Studiervirinae</taxon>
        <taxon>Ningirsuvirus</taxon>
        <taxon>Ningirsuvirus sibilus</taxon>
    </lineage>
</organism>
<evidence type="ECO:0000313" key="1">
    <source>
        <dbReference type="EMBL" id="QEG12924.1"/>
    </source>
</evidence>
<evidence type="ECO:0000313" key="2">
    <source>
        <dbReference type="Proteomes" id="UP000323173"/>
    </source>
</evidence>
<reference evidence="1 2" key="1">
    <citation type="submission" date="2019-04" db="EMBL/GenBank/DDBJ databases">
        <authorList>
            <person name="Finnegan Z.K."/>
            <person name="Thurgood T.L."/>
            <person name="Sharma R."/>
            <person name="Brundage B."/>
            <person name="Wilkey A."/>
            <person name="Arens D.K."/>
            <person name="Kruger J.L."/>
            <person name="Thompson D.W."/>
            <person name="Casjens S."/>
            <person name="Grose J.H."/>
        </authorList>
    </citation>
    <scope>NUCLEOTIDE SEQUENCE [LARGE SCALE GENOMIC DNA]</scope>
</reference>
<name>A0A5B9NFE5_9CAUD</name>
<sequence>MKALLFILMASIGQGSAAPSIETVPMKDLNECRSVAAQLKDTPKPGKGYTQYSYLCVEVSQ</sequence>
<keyword evidence="2" id="KW-1185">Reference proteome</keyword>
<protein>
    <submittedName>
        <fullName evidence="1">Uncharacterized protein</fullName>
    </submittedName>
</protein>